<name>A0ABT7VS77_9GAMM</name>
<sequence length="334" mass="38342">MFFAKTLALFSELTEEFSEQRENNMQKTKKPTRGTDETFLKLMTLSGSSILKLLGVPSAKAEKYHFRAVTLKEKRMEPDVEGIPMLKSEKGLIFIEFQSYWDPFIRYRLVASVFQGCAQQRHKEQVIAGIVYTDDEYKKAALPLSKIMLAESCQDWFKEIVLTDYTETELLSTDPKLIVLAPFTLAAETEKAEVLDKGREWARKVGQVFHTSQQQEALDILGLFVLNRFRQLQYKEVIAMLNFDLMDSVAGQQVYEMGHQKGVQKGVIEEAQEMVLEAMKEKFGIVPSNMIEQIRAISLREHLTELLRQAIRCSDLESFKEMLSKALSSSKEVR</sequence>
<protein>
    <submittedName>
        <fullName evidence="1">DUF2887 domain-containing protein</fullName>
    </submittedName>
</protein>
<proteinExistence type="predicted"/>
<evidence type="ECO:0000313" key="2">
    <source>
        <dbReference type="Proteomes" id="UP001171945"/>
    </source>
</evidence>
<reference evidence="1" key="1">
    <citation type="submission" date="2023-06" db="EMBL/GenBank/DDBJ databases">
        <title>Uncultivated large filamentous bacteria from sulfidic sediments reveal new species and different genomic features in energy metabolism and defense.</title>
        <authorList>
            <person name="Fonseca A."/>
        </authorList>
    </citation>
    <scope>NUCLEOTIDE SEQUENCE</scope>
    <source>
        <strain evidence="1">HSG4</strain>
    </source>
</reference>
<comment type="caution">
    <text evidence="1">The sequence shown here is derived from an EMBL/GenBank/DDBJ whole genome shotgun (WGS) entry which is preliminary data.</text>
</comment>
<dbReference type="Proteomes" id="UP001171945">
    <property type="component" value="Unassembled WGS sequence"/>
</dbReference>
<dbReference type="Pfam" id="PF11103">
    <property type="entry name" value="DUF2887"/>
    <property type="match status" value="1"/>
</dbReference>
<keyword evidence="2" id="KW-1185">Reference proteome</keyword>
<accession>A0ABT7VS77</accession>
<evidence type="ECO:0000313" key="1">
    <source>
        <dbReference type="EMBL" id="MDM8562502.1"/>
    </source>
</evidence>
<dbReference type="InterPro" id="IPR022573">
    <property type="entry name" value="DUF2887"/>
</dbReference>
<organism evidence="1 2">
    <name type="scientific">Candidatus Marithioploca araucensis</name>
    <dbReference type="NCBI Taxonomy" id="70273"/>
    <lineage>
        <taxon>Bacteria</taxon>
        <taxon>Pseudomonadati</taxon>
        <taxon>Pseudomonadota</taxon>
        <taxon>Gammaproteobacteria</taxon>
        <taxon>Thiotrichales</taxon>
        <taxon>Thiotrichaceae</taxon>
        <taxon>Candidatus Marithioploca</taxon>
    </lineage>
</organism>
<gene>
    <name evidence="1" type="ORF">QUF54_04030</name>
</gene>
<dbReference type="EMBL" id="JAUCGM010000177">
    <property type="protein sequence ID" value="MDM8562502.1"/>
    <property type="molecule type" value="Genomic_DNA"/>
</dbReference>